<feature type="transmembrane region" description="Helical" evidence="7">
    <location>
        <begin position="219"/>
        <end position="240"/>
    </location>
</feature>
<dbReference type="PANTHER" id="PTHR43386">
    <property type="entry name" value="OLIGOPEPTIDE TRANSPORT SYSTEM PERMEASE PROTEIN APPC"/>
    <property type="match status" value="1"/>
</dbReference>
<keyword evidence="3" id="KW-1003">Cell membrane</keyword>
<comment type="similarity">
    <text evidence="7">Belongs to the binding-protein-dependent transport system permease family.</text>
</comment>
<accession>A0A4R4RB47</accession>
<dbReference type="AlphaFoldDB" id="A0A4R4RB47"/>
<dbReference type="CDD" id="cd06261">
    <property type="entry name" value="TM_PBP2"/>
    <property type="match status" value="1"/>
</dbReference>
<dbReference type="PANTHER" id="PTHR43386:SF23">
    <property type="entry name" value="ABC TRANSPORTER"/>
    <property type="match status" value="1"/>
</dbReference>
<evidence type="ECO:0000256" key="7">
    <source>
        <dbReference type="RuleBase" id="RU363032"/>
    </source>
</evidence>
<dbReference type="OrthoDB" id="6637947at2"/>
<feature type="domain" description="ABC transmembrane type-1" evidence="8">
    <location>
        <begin position="106"/>
        <end position="296"/>
    </location>
</feature>
<dbReference type="GO" id="GO:0055085">
    <property type="term" value="P:transmembrane transport"/>
    <property type="evidence" value="ECO:0007669"/>
    <property type="project" value="InterPro"/>
</dbReference>
<organism evidence="9 10">
    <name type="scientific">Jiangella ureilytica</name>
    <dbReference type="NCBI Taxonomy" id="2530374"/>
    <lineage>
        <taxon>Bacteria</taxon>
        <taxon>Bacillati</taxon>
        <taxon>Actinomycetota</taxon>
        <taxon>Actinomycetes</taxon>
        <taxon>Jiangellales</taxon>
        <taxon>Jiangellaceae</taxon>
        <taxon>Jiangella</taxon>
    </lineage>
</organism>
<keyword evidence="2 7" id="KW-0813">Transport</keyword>
<dbReference type="PROSITE" id="PS50928">
    <property type="entry name" value="ABC_TM1"/>
    <property type="match status" value="1"/>
</dbReference>
<evidence type="ECO:0000256" key="3">
    <source>
        <dbReference type="ARBA" id="ARBA00022475"/>
    </source>
</evidence>
<protein>
    <submittedName>
        <fullName evidence="9">ABC transporter permease</fullName>
    </submittedName>
</protein>
<sequence length="315" mass="33490">MPEPTLTTAARPRGPVSTDARVWRTVPRWPAGRWQRPRRAAGRRTVVVSVAVLVTVALYAAVVPLFTDVDPRVVDLDGYLRPPSGEHLLGTDLLGRDLFVRCAQALRVSLLLAALAAVVSTVVGVVVGTVAAAVGGRVDKVVMRLVDATNALPHLLLGVVIASLWRGQWWAIVVSIGLTHWTQVARIVRSEILSVRTREHVAVSIVSGASRVQVWSTHLLPAVVPQALIAVVLLLPHAVWHESALSFLGVGLPPNDPSLGTLLEDARSAILAGGWWLLVFPAGLLTATCLAIAGIGGRLRDAAMPKRAVEAQVTG</sequence>
<comment type="caution">
    <text evidence="9">The sequence shown here is derived from an EMBL/GenBank/DDBJ whole genome shotgun (WGS) entry which is preliminary data.</text>
</comment>
<keyword evidence="4 7" id="KW-0812">Transmembrane</keyword>
<dbReference type="SUPFAM" id="SSF161098">
    <property type="entry name" value="MetI-like"/>
    <property type="match status" value="1"/>
</dbReference>
<dbReference type="InterPro" id="IPR000515">
    <property type="entry name" value="MetI-like"/>
</dbReference>
<dbReference type="Gene3D" id="1.10.3720.10">
    <property type="entry name" value="MetI-like"/>
    <property type="match status" value="1"/>
</dbReference>
<feature type="transmembrane region" description="Helical" evidence="7">
    <location>
        <begin position="275"/>
        <end position="297"/>
    </location>
</feature>
<keyword evidence="6 7" id="KW-0472">Membrane</keyword>
<gene>
    <name evidence="9" type="ORF">E1212_28885</name>
</gene>
<evidence type="ECO:0000256" key="2">
    <source>
        <dbReference type="ARBA" id="ARBA00022448"/>
    </source>
</evidence>
<reference evidence="9 10" key="1">
    <citation type="submission" date="2019-02" db="EMBL/GenBank/DDBJ databases">
        <title>Draft genome sequences of novel Actinobacteria.</title>
        <authorList>
            <person name="Sahin N."/>
            <person name="Ay H."/>
            <person name="Saygin H."/>
        </authorList>
    </citation>
    <scope>NUCLEOTIDE SEQUENCE [LARGE SCALE GENOMIC DNA]</scope>
    <source>
        <strain evidence="9 10">KC603</strain>
    </source>
</reference>
<dbReference type="EMBL" id="SMKL01000139">
    <property type="protein sequence ID" value="TDC45432.1"/>
    <property type="molecule type" value="Genomic_DNA"/>
</dbReference>
<dbReference type="InterPro" id="IPR035906">
    <property type="entry name" value="MetI-like_sf"/>
</dbReference>
<dbReference type="Pfam" id="PF00528">
    <property type="entry name" value="BPD_transp_1"/>
    <property type="match status" value="1"/>
</dbReference>
<feature type="transmembrane region" description="Helical" evidence="7">
    <location>
        <begin position="108"/>
        <end position="134"/>
    </location>
</feature>
<proteinExistence type="inferred from homology"/>
<keyword evidence="10" id="KW-1185">Reference proteome</keyword>
<evidence type="ECO:0000256" key="6">
    <source>
        <dbReference type="ARBA" id="ARBA00023136"/>
    </source>
</evidence>
<keyword evidence="5 7" id="KW-1133">Transmembrane helix</keyword>
<evidence type="ECO:0000256" key="1">
    <source>
        <dbReference type="ARBA" id="ARBA00004651"/>
    </source>
</evidence>
<evidence type="ECO:0000313" key="9">
    <source>
        <dbReference type="EMBL" id="TDC45432.1"/>
    </source>
</evidence>
<evidence type="ECO:0000256" key="4">
    <source>
        <dbReference type="ARBA" id="ARBA00022692"/>
    </source>
</evidence>
<evidence type="ECO:0000256" key="5">
    <source>
        <dbReference type="ARBA" id="ARBA00022989"/>
    </source>
</evidence>
<evidence type="ECO:0000259" key="8">
    <source>
        <dbReference type="PROSITE" id="PS50928"/>
    </source>
</evidence>
<dbReference type="InterPro" id="IPR050366">
    <property type="entry name" value="BP-dependent_transpt_permease"/>
</dbReference>
<name>A0A4R4RB47_9ACTN</name>
<dbReference type="Proteomes" id="UP000295621">
    <property type="component" value="Unassembled WGS sequence"/>
</dbReference>
<dbReference type="RefSeq" id="WP_131988967.1">
    <property type="nucleotide sequence ID" value="NZ_SMKL01000139.1"/>
</dbReference>
<evidence type="ECO:0000313" key="10">
    <source>
        <dbReference type="Proteomes" id="UP000295621"/>
    </source>
</evidence>
<feature type="transmembrane region" description="Helical" evidence="7">
    <location>
        <begin position="46"/>
        <end position="66"/>
    </location>
</feature>
<dbReference type="GO" id="GO:0005886">
    <property type="term" value="C:plasma membrane"/>
    <property type="evidence" value="ECO:0007669"/>
    <property type="project" value="UniProtKB-SubCell"/>
</dbReference>
<comment type="subcellular location">
    <subcellularLocation>
        <location evidence="1 7">Cell membrane</location>
        <topology evidence="1 7">Multi-pass membrane protein</topology>
    </subcellularLocation>
</comment>